<comment type="caution">
    <text evidence="1">The sequence shown here is derived from an EMBL/GenBank/DDBJ whole genome shotgun (WGS) entry which is preliminary data.</text>
</comment>
<accession>A0A926D206</accession>
<dbReference type="PANTHER" id="PTHR43130">
    <property type="entry name" value="ARAC-FAMILY TRANSCRIPTIONAL REGULATOR"/>
    <property type="match status" value="1"/>
</dbReference>
<dbReference type="InterPro" id="IPR052158">
    <property type="entry name" value="INH-QAR"/>
</dbReference>
<name>A0A926D206_9FIRM</name>
<sequence>MKIGFVVYQGMNLLEFALLYDPLTRIKTMGFDQGLSWDLVSYTLLGGDDRGLELTPTRMGGHLREYDILVIPGGDTARKLCNDEGFVFWLSSGAQVPVRCASGLGVLMAGMGGLLLGARAAAPQNLHAALERVCKSPEDVPFLSDKHCLTCQGGLSALLLSLHLVQRLQGEKIRDLILQRIAGEYAEKGLLIPGGK</sequence>
<keyword evidence="2" id="KW-1185">Reference proteome</keyword>
<evidence type="ECO:0008006" key="3">
    <source>
        <dbReference type="Google" id="ProtNLM"/>
    </source>
</evidence>
<evidence type="ECO:0000313" key="2">
    <source>
        <dbReference type="Proteomes" id="UP000654279"/>
    </source>
</evidence>
<dbReference type="EMBL" id="JACRSO010000005">
    <property type="protein sequence ID" value="MBC8530026.1"/>
    <property type="molecule type" value="Genomic_DNA"/>
</dbReference>
<dbReference type="PANTHER" id="PTHR43130:SF3">
    <property type="entry name" value="HTH-TYPE TRANSCRIPTIONAL REGULATOR RV1931C"/>
    <property type="match status" value="1"/>
</dbReference>
<reference evidence="1" key="1">
    <citation type="submission" date="2020-08" db="EMBL/GenBank/DDBJ databases">
        <title>Genome public.</title>
        <authorList>
            <person name="Liu C."/>
            <person name="Sun Q."/>
        </authorList>
    </citation>
    <scope>NUCLEOTIDE SEQUENCE</scope>
    <source>
        <strain evidence="1">NSJ-44</strain>
    </source>
</reference>
<protein>
    <recommendedName>
        <fullName evidence="3">DJ-1/PfpI domain-containing protein</fullName>
    </recommendedName>
</protein>
<dbReference type="InterPro" id="IPR029062">
    <property type="entry name" value="Class_I_gatase-like"/>
</dbReference>
<gene>
    <name evidence="1" type="ORF">H8699_11350</name>
</gene>
<proteinExistence type="predicted"/>
<organism evidence="1 2">
    <name type="scientific">Luoshenia tenuis</name>
    <dbReference type="NCBI Taxonomy" id="2763654"/>
    <lineage>
        <taxon>Bacteria</taxon>
        <taxon>Bacillati</taxon>
        <taxon>Bacillota</taxon>
        <taxon>Clostridia</taxon>
        <taxon>Christensenellales</taxon>
        <taxon>Christensenellaceae</taxon>
        <taxon>Luoshenia</taxon>
    </lineage>
</organism>
<dbReference type="SUPFAM" id="SSF52317">
    <property type="entry name" value="Class I glutamine amidotransferase-like"/>
    <property type="match status" value="1"/>
</dbReference>
<dbReference type="Gene3D" id="3.40.50.880">
    <property type="match status" value="1"/>
</dbReference>
<evidence type="ECO:0000313" key="1">
    <source>
        <dbReference type="EMBL" id="MBC8530026.1"/>
    </source>
</evidence>
<dbReference type="AlphaFoldDB" id="A0A926D206"/>
<dbReference type="Proteomes" id="UP000654279">
    <property type="component" value="Unassembled WGS sequence"/>
</dbReference>
<dbReference type="RefSeq" id="WP_249285791.1">
    <property type="nucleotide sequence ID" value="NZ_JACRSO010000005.1"/>
</dbReference>